<dbReference type="EMBL" id="BARW01011309">
    <property type="protein sequence ID" value="GAI85980.1"/>
    <property type="molecule type" value="Genomic_DNA"/>
</dbReference>
<accession>X1TEJ2</accession>
<name>X1TEJ2_9ZZZZ</name>
<comment type="caution">
    <text evidence="1">The sequence shown here is derived from an EMBL/GenBank/DDBJ whole genome shotgun (WGS) entry which is preliminary data.</text>
</comment>
<dbReference type="AlphaFoldDB" id="X1TEJ2"/>
<protein>
    <submittedName>
        <fullName evidence="1">Uncharacterized protein</fullName>
    </submittedName>
</protein>
<reference evidence="1" key="1">
    <citation type="journal article" date="2014" name="Front. Microbiol.">
        <title>High frequency of phylogenetically diverse reductive dehalogenase-homologous genes in deep subseafloor sedimentary metagenomes.</title>
        <authorList>
            <person name="Kawai M."/>
            <person name="Futagami T."/>
            <person name="Toyoda A."/>
            <person name="Takaki Y."/>
            <person name="Nishi S."/>
            <person name="Hori S."/>
            <person name="Arai W."/>
            <person name="Tsubouchi T."/>
            <person name="Morono Y."/>
            <person name="Uchiyama I."/>
            <person name="Ito T."/>
            <person name="Fujiyama A."/>
            <person name="Inagaki F."/>
            <person name="Takami H."/>
        </authorList>
    </citation>
    <scope>NUCLEOTIDE SEQUENCE</scope>
    <source>
        <strain evidence="1">Expedition CK06-06</strain>
    </source>
</reference>
<evidence type="ECO:0000313" key="1">
    <source>
        <dbReference type="EMBL" id="GAI85980.1"/>
    </source>
</evidence>
<organism evidence="1">
    <name type="scientific">marine sediment metagenome</name>
    <dbReference type="NCBI Taxonomy" id="412755"/>
    <lineage>
        <taxon>unclassified sequences</taxon>
        <taxon>metagenomes</taxon>
        <taxon>ecological metagenomes</taxon>
    </lineage>
</organism>
<sequence>MKKEEWCPISLRLIMDLPFGDIYISLFHHQ</sequence>
<feature type="non-terminal residue" evidence="1">
    <location>
        <position position="30"/>
    </location>
</feature>
<gene>
    <name evidence="1" type="ORF">S12H4_21860</name>
</gene>
<proteinExistence type="predicted"/>